<keyword evidence="5" id="KW-1185">Reference proteome</keyword>
<accession>A0A5F2EZ09</accession>
<dbReference type="KEGG" id="aez:C3E78_15260"/>
<dbReference type="InterPro" id="IPR050275">
    <property type="entry name" value="PGM_Phosphatase"/>
</dbReference>
<dbReference type="InterPro" id="IPR013078">
    <property type="entry name" value="His_Pase_superF_clade-1"/>
</dbReference>
<dbReference type="PROSITE" id="PS00175">
    <property type="entry name" value="PG_MUTASE"/>
    <property type="match status" value="1"/>
</dbReference>
<dbReference type="AlphaFoldDB" id="A0A2S0WQ30"/>
<name>A0A2S0WQ30_9ACTN</name>
<sequence length="241" mass="26940">MGDELWIGVVRHGESTANVAASSAARDGLELIDVAEREADVPLSDLGRRQAESLAARLRDLPEDELPDLVITSPFLRARQTAEIAMEGLGVPTRVDERLRDRDLGVLDLHTAQGIRSAFPEETERRTRHGKFYYRPPGGESWTDVALRLRAVLREIEQDHPGHRVLLFAHDVVVTLVRYVLEDLDEVELMEEAAKAPIGNASLSSWTGGRGAWRRETFNDVSHVHDDRGAEPTEEEPADER</sequence>
<organism evidence="4 5">
    <name type="scientific">Aeromicrobium chenweiae</name>
    <dbReference type="NCBI Taxonomy" id="2079793"/>
    <lineage>
        <taxon>Bacteria</taxon>
        <taxon>Bacillati</taxon>
        <taxon>Actinomycetota</taxon>
        <taxon>Actinomycetes</taxon>
        <taxon>Propionibacteriales</taxon>
        <taxon>Nocardioidaceae</taxon>
        <taxon>Aeromicrobium</taxon>
    </lineage>
</organism>
<dbReference type="Gene3D" id="3.40.50.1240">
    <property type="entry name" value="Phosphoglycerate mutase-like"/>
    <property type="match status" value="1"/>
</dbReference>
<dbReference type="SMART" id="SM00855">
    <property type="entry name" value="PGAM"/>
    <property type="match status" value="1"/>
</dbReference>
<evidence type="ECO:0000313" key="4">
    <source>
        <dbReference type="EMBL" id="AWB93459.1"/>
    </source>
</evidence>
<dbReference type="CDD" id="cd07067">
    <property type="entry name" value="HP_PGM_like"/>
    <property type="match status" value="1"/>
</dbReference>
<reference evidence="5" key="1">
    <citation type="submission" date="2018-01" db="EMBL/GenBank/DDBJ databases">
        <authorList>
            <person name="Li J."/>
        </authorList>
    </citation>
    <scope>NUCLEOTIDE SEQUENCE [LARGE SCALE GENOMIC DNA]</scope>
    <source>
        <strain evidence="5">592</strain>
    </source>
</reference>
<dbReference type="PANTHER" id="PTHR48100:SF1">
    <property type="entry name" value="HISTIDINE PHOSPHATASE FAMILY PROTEIN-RELATED"/>
    <property type="match status" value="1"/>
</dbReference>
<gene>
    <name evidence="4" type="ORF">C3E78_15260</name>
</gene>
<dbReference type="PANTHER" id="PTHR48100">
    <property type="entry name" value="BROAD-SPECIFICITY PHOSPHATASE YOR283W-RELATED"/>
    <property type="match status" value="1"/>
</dbReference>
<proteinExistence type="predicted"/>
<dbReference type="Pfam" id="PF00300">
    <property type="entry name" value="His_Phos_1"/>
    <property type="match status" value="1"/>
</dbReference>
<dbReference type="InterPro" id="IPR029033">
    <property type="entry name" value="His_PPase_superfam"/>
</dbReference>
<dbReference type="GO" id="GO:0016791">
    <property type="term" value="F:phosphatase activity"/>
    <property type="evidence" value="ECO:0007669"/>
    <property type="project" value="TreeGrafter"/>
</dbReference>
<feature type="compositionally biased region" description="Basic and acidic residues" evidence="3">
    <location>
        <begin position="217"/>
        <end position="231"/>
    </location>
</feature>
<feature type="region of interest" description="Disordered" evidence="3">
    <location>
        <begin position="217"/>
        <end position="241"/>
    </location>
</feature>
<evidence type="ECO:0000256" key="3">
    <source>
        <dbReference type="SAM" id="MobiDB-lite"/>
    </source>
</evidence>
<protein>
    <submittedName>
        <fullName evidence="4">Histidine phosphatase family protein</fullName>
    </submittedName>
</protein>
<evidence type="ECO:0000313" key="5">
    <source>
        <dbReference type="Proteomes" id="UP000244384"/>
    </source>
</evidence>
<evidence type="ECO:0000256" key="2">
    <source>
        <dbReference type="ARBA" id="ARBA00023235"/>
    </source>
</evidence>
<keyword evidence="1" id="KW-0324">Glycolysis</keyword>
<dbReference type="EMBL" id="CP026952">
    <property type="protein sequence ID" value="AWB93459.1"/>
    <property type="molecule type" value="Genomic_DNA"/>
</dbReference>
<dbReference type="InterPro" id="IPR001345">
    <property type="entry name" value="PG/BPGM_mutase_AS"/>
</dbReference>
<dbReference type="RefSeq" id="WP_108579839.1">
    <property type="nucleotide sequence ID" value="NZ_CP026952.1"/>
</dbReference>
<dbReference type="GO" id="GO:0005737">
    <property type="term" value="C:cytoplasm"/>
    <property type="evidence" value="ECO:0007669"/>
    <property type="project" value="TreeGrafter"/>
</dbReference>
<evidence type="ECO:0000256" key="1">
    <source>
        <dbReference type="ARBA" id="ARBA00023152"/>
    </source>
</evidence>
<feature type="compositionally biased region" description="Acidic residues" evidence="3">
    <location>
        <begin position="232"/>
        <end position="241"/>
    </location>
</feature>
<keyword evidence="2" id="KW-0413">Isomerase</keyword>
<dbReference type="SUPFAM" id="SSF53254">
    <property type="entry name" value="Phosphoglycerate mutase-like"/>
    <property type="match status" value="1"/>
</dbReference>
<dbReference type="OrthoDB" id="5449373at2"/>
<accession>A0A2S0WQ30</accession>
<dbReference type="Proteomes" id="UP000244384">
    <property type="component" value="Chromosome"/>
</dbReference>